<evidence type="ECO:0000313" key="4">
    <source>
        <dbReference type="Proteomes" id="UP000006039"/>
    </source>
</evidence>
<reference evidence="2" key="3">
    <citation type="submission" date="2010-09" db="EMBL/GenBank/DDBJ databases">
        <title>Annotation of Gaeumannomyces graminis var. tritici R3-111a-1.</title>
        <authorList>
            <consortium name="The Broad Institute Genome Sequencing Platform"/>
            <person name="Ma L.-J."/>
            <person name="Dead R."/>
            <person name="Young S.K."/>
            <person name="Zeng Q."/>
            <person name="Gargeya S."/>
            <person name="Fitzgerald M."/>
            <person name="Haas B."/>
            <person name="Abouelleil A."/>
            <person name="Alvarado L."/>
            <person name="Arachchi H.M."/>
            <person name="Berlin A."/>
            <person name="Brown A."/>
            <person name="Chapman S.B."/>
            <person name="Chen Z."/>
            <person name="Dunbar C."/>
            <person name="Freedman E."/>
            <person name="Gearin G."/>
            <person name="Gellesch M."/>
            <person name="Goldberg J."/>
            <person name="Griggs A."/>
            <person name="Gujja S."/>
            <person name="Heiman D."/>
            <person name="Howarth C."/>
            <person name="Larson L."/>
            <person name="Lui A."/>
            <person name="MacDonald P.J.P."/>
            <person name="Mehta T."/>
            <person name="Montmayeur A."/>
            <person name="Murphy C."/>
            <person name="Neiman D."/>
            <person name="Pearson M."/>
            <person name="Priest M."/>
            <person name="Roberts A."/>
            <person name="Saif S."/>
            <person name="Shea T."/>
            <person name="Shenoy N."/>
            <person name="Sisk P."/>
            <person name="Stolte C."/>
            <person name="Sykes S."/>
            <person name="Yandava C."/>
            <person name="Wortman J."/>
            <person name="Nusbaum C."/>
            <person name="Birren B."/>
        </authorList>
    </citation>
    <scope>NUCLEOTIDE SEQUENCE</scope>
    <source>
        <strain evidence="2">R3-111a-1</strain>
    </source>
</reference>
<dbReference type="Proteomes" id="UP000006039">
    <property type="component" value="Unassembled WGS sequence"/>
</dbReference>
<organism evidence="2">
    <name type="scientific">Gaeumannomyces tritici (strain R3-111a-1)</name>
    <name type="common">Wheat and barley take-all root rot fungus</name>
    <name type="synonym">Gaeumannomyces graminis var. tritici</name>
    <dbReference type="NCBI Taxonomy" id="644352"/>
    <lineage>
        <taxon>Eukaryota</taxon>
        <taxon>Fungi</taxon>
        <taxon>Dikarya</taxon>
        <taxon>Ascomycota</taxon>
        <taxon>Pezizomycotina</taxon>
        <taxon>Sordariomycetes</taxon>
        <taxon>Sordariomycetidae</taxon>
        <taxon>Magnaporthales</taxon>
        <taxon>Magnaporthaceae</taxon>
        <taxon>Gaeumannomyces</taxon>
    </lineage>
</organism>
<evidence type="ECO:0000256" key="1">
    <source>
        <dbReference type="SAM" id="MobiDB-lite"/>
    </source>
</evidence>
<keyword evidence="4" id="KW-1185">Reference proteome</keyword>
<accession>J3NYJ3</accession>
<protein>
    <submittedName>
        <fullName evidence="2 3">Uncharacterized protein</fullName>
    </submittedName>
</protein>
<evidence type="ECO:0000313" key="2">
    <source>
        <dbReference type="EMBL" id="EJT76426.1"/>
    </source>
</evidence>
<sequence length="209" mass="23606">MQSQMYQPKQFKTHNLDKSNIRDHDVWRYIFDRVLYPLENALLTAYGISPYMLHVGPEQQSNAVAQLSGSFDGEESGEVDDYHNDVRSSLNVVDRIEGQNASRSQCWTPDYNFPDTFTHSIRTRGESSPSSQKALWANLTAWPLSTTRTGTATATVMALANKYLEGRRDCYVLWVRRLIKDPKDPESTIAGSSDVPVPPPKVYESSKAD</sequence>
<evidence type="ECO:0000313" key="3">
    <source>
        <dbReference type="EnsemblFungi" id="EJT76426"/>
    </source>
</evidence>
<dbReference type="EMBL" id="GL385397">
    <property type="protein sequence ID" value="EJT76426.1"/>
    <property type="molecule type" value="Genomic_DNA"/>
</dbReference>
<dbReference type="HOGENOM" id="CLU_1315487_0_0_1"/>
<gene>
    <name evidence="3" type="primary">20346803</name>
    <name evidence="2" type="ORF">GGTG_06345</name>
</gene>
<dbReference type="EnsemblFungi" id="EJT76426">
    <property type="protein sequence ID" value="EJT76426"/>
    <property type="gene ID" value="GGTG_06345"/>
</dbReference>
<dbReference type="OrthoDB" id="4828334at2759"/>
<reference evidence="3" key="5">
    <citation type="submission" date="2018-04" db="UniProtKB">
        <authorList>
            <consortium name="EnsemblFungi"/>
        </authorList>
    </citation>
    <scope>IDENTIFICATION</scope>
    <source>
        <strain evidence="3">R3-111a-1</strain>
    </source>
</reference>
<name>J3NYJ3_GAET3</name>
<reference evidence="4" key="1">
    <citation type="submission" date="2010-07" db="EMBL/GenBank/DDBJ databases">
        <title>The genome sequence of Gaeumannomyces graminis var. tritici strain R3-111a-1.</title>
        <authorList>
            <consortium name="The Broad Institute Genome Sequencing Platform"/>
            <person name="Ma L.-J."/>
            <person name="Dead R."/>
            <person name="Young S."/>
            <person name="Zeng Q."/>
            <person name="Koehrsen M."/>
            <person name="Alvarado L."/>
            <person name="Berlin A."/>
            <person name="Chapman S.B."/>
            <person name="Chen Z."/>
            <person name="Freedman E."/>
            <person name="Gellesch M."/>
            <person name="Goldberg J."/>
            <person name="Griggs A."/>
            <person name="Gujja S."/>
            <person name="Heilman E.R."/>
            <person name="Heiman D."/>
            <person name="Hepburn T."/>
            <person name="Howarth C."/>
            <person name="Jen D."/>
            <person name="Larson L."/>
            <person name="Mehta T."/>
            <person name="Neiman D."/>
            <person name="Pearson M."/>
            <person name="Roberts A."/>
            <person name="Saif S."/>
            <person name="Shea T."/>
            <person name="Shenoy N."/>
            <person name="Sisk P."/>
            <person name="Stolte C."/>
            <person name="Sykes S."/>
            <person name="Walk T."/>
            <person name="White J."/>
            <person name="Yandava C."/>
            <person name="Haas B."/>
            <person name="Nusbaum C."/>
            <person name="Birren B."/>
        </authorList>
    </citation>
    <scope>NUCLEOTIDE SEQUENCE [LARGE SCALE GENOMIC DNA]</scope>
    <source>
        <strain evidence="4">R3-111a-1</strain>
    </source>
</reference>
<dbReference type="RefSeq" id="XP_009222426.1">
    <property type="nucleotide sequence ID" value="XM_009224162.1"/>
</dbReference>
<dbReference type="VEuPathDB" id="FungiDB:GGTG_06345"/>
<feature type="region of interest" description="Disordered" evidence="1">
    <location>
        <begin position="183"/>
        <end position="209"/>
    </location>
</feature>
<dbReference type="GeneID" id="20346803"/>
<reference evidence="2" key="2">
    <citation type="submission" date="2010-07" db="EMBL/GenBank/DDBJ databases">
        <authorList>
            <consortium name="The Broad Institute Genome Sequencing Platform"/>
            <consortium name="Broad Institute Genome Sequencing Center for Infectious Disease"/>
            <person name="Ma L.-J."/>
            <person name="Dead R."/>
            <person name="Young S."/>
            <person name="Zeng Q."/>
            <person name="Koehrsen M."/>
            <person name="Alvarado L."/>
            <person name="Berlin A."/>
            <person name="Chapman S.B."/>
            <person name="Chen Z."/>
            <person name="Freedman E."/>
            <person name="Gellesch M."/>
            <person name="Goldberg J."/>
            <person name="Griggs A."/>
            <person name="Gujja S."/>
            <person name="Heilman E.R."/>
            <person name="Heiman D."/>
            <person name="Hepburn T."/>
            <person name="Howarth C."/>
            <person name="Jen D."/>
            <person name="Larson L."/>
            <person name="Mehta T."/>
            <person name="Neiman D."/>
            <person name="Pearson M."/>
            <person name="Roberts A."/>
            <person name="Saif S."/>
            <person name="Shea T."/>
            <person name="Shenoy N."/>
            <person name="Sisk P."/>
            <person name="Stolte C."/>
            <person name="Sykes S."/>
            <person name="Walk T."/>
            <person name="White J."/>
            <person name="Yandava C."/>
            <person name="Haas B."/>
            <person name="Nusbaum C."/>
            <person name="Birren B."/>
        </authorList>
    </citation>
    <scope>NUCLEOTIDE SEQUENCE</scope>
    <source>
        <strain evidence="2">R3-111a-1</strain>
    </source>
</reference>
<proteinExistence type="predicted"/>
<reference evidence="3" key="4">
    <citation type="journal article" date="2015" name="G3 (Bethesda)">
        <title>Genome sequences of three phytopathogenic species of the Magnaporthaceae family of fungi.</title>
        <authorList>
            <person name="Okagaki L.H."/>
            <person name="Nunes C.C."/>
            <person name="Sailsbery J."/>
            <person name="Clay B."/>
            <person name="Brown D."/>
            <person name="John T."/>
            <person name="Oh Y."/>
            <person name="Young N."/>
            <person name="Fitzgerald M."/>
            <person name="Haas B.J."/>
            <person name="Zeng Q."/>
            <person name="Young S."/>
            <person name="Adiconis X."/>
            <person name="Fan L."/>
            <person name="Levin J.Z."/>
            <person name="Mitchell T.K."/>
            <person name="Okubara P.A."/>
            <person name="Farman M.L."/>
            <person name="Kohn L.M."/>
            <person name="Birren B."/>
            <person name="Ma L.-J."/>
            <person name="Dean R.A."/>
        </authorList>
    </citation>
    <scope>NUCLEOTIDE SEQUENCE</scope>
    <source>
        <strain evidence="3">R3-111a-1</strain>
    </source>
</reference>
<dbReference type="AlphaFoldDB" id="J3NYJ3"/>